<organism evidence="6 7">
    <name type="scientific">Thermoleophilum album</name>
    <dbReference type="NCBI Taxonomy" id="29539"/>
    <lineage>
        <taxon>Bacteria</taxon>
        <taxon>Bacillati</taxon>
        <taxon>Actinomycetota</taxon>
        <taxon>Thermoleophilia</taxon>
        <taxon>Thermoleophilales</taxon>
        <taxon>Thermoleophilaceae</taxon>
        <taxon>Thermoleophilum</taxon>
    </lineage>
</organism>
<dbReference type="STRING" id="29539.SAMN02745716_1145"/>
<evidence type="ECO:0000256" key="3">
    <source>
        <dbReference type="ARBA" id="ARBA00023136"/>
    </source>
</evidence>
<dbReference type="Pfam" id="PF00905">
    <property type="entry name" value="Transpeptidase"/>
    <property type="match status" value="1"/>
</dbReference>
<dbReference type="SUPFAM" id="SSF56519">
    <property type="entry name" value="Penicillin binding protein dimerisation domain"/>
    <property type="match status" value="1"/>
</dbReference>
<evidence type="ECO:0000259" key="4">
    <source>
        <dbReference type="Pfam" id="PF00905"/>
    </source>
</evidence>
<proteinExistence type="inferred from homology"/>
<sequence>MLQAARGPDRRLVAAAAFGEALARRDLHAIARATVDPRTARAPSVAHVARTFREQWLTATLGRLEVGKPRRRDGAVTLPAVAHTRVFGKLRGEIRLRFASNRVLFGPELAFPGLRPGERLRRQELLPARAAILARDGTPLAQGPAWARSSPLGAAALPVTGTLAPLDGARLREQLYAAGFPSSWPVGRSGLEQAFERRLRGRPGGVLLAGSRVLARARPRPAPALRTTIDARLQRAAVVALGGRYGGIAVLDARDGAVRALAGIALSGAQPPGSTFKIVTAAAALEAGTAKPEDRFAVAREARIDGVPIANAHDEPCGGTLVEAFARSCNSVFAPLGVRIGARRLVATAERLGFNRPAPVPGAVTSVVPQASELRSPLELAATAIGQGRVLATALAMASVTQAVAADGERARPHVLPGAARPERALSARTAAQLKRMMRAVVEFGTGVSAALPTVEIAGKTGTAELESRPQAAGVERPVDDPSRTDAWFCGFAPYRRPLLALCVLLVRAGEGGRTAAPVARQVFATLAAGPASDRSR</sequence>
<evidence type="ECO:0000256" key="2">
    <source>
        <dbReference type="ARBA" id="ARBA00007171"/>
    </source>
</evidence>
<comment type="similarity">
    <text evidence="2">Belongs to the transpeptidase family.</text>
</comment>
<dbReference type="Gene3D" id="3.90.1310.10">
    <property type="entry name" value="Penicillin-binding protein 2a (Domain 2)"/>
    <property type="match status" value="1"/>
</dbReference>
<keyword evidence="6" id="KW-0132">Cell division</keyword>
<reference evidence="7" key="1">
    <citation type="submission" date="2016-10" db="EMBL/GenBank/DDBJ databases">
        <authorList>
            <person name="Varghese N."/>
            <person name="Submissions S."/>
        </authorList>
    </citation>
    <scope>NUCLEOTIDE SEQUENCE [LARGE SCALE GENOMIC DNA]</scope>
    <source>
        <strain evidence="7">ATCC 35263</strain>
    </source>
</reference>
<dbReference type="InterPro" id="IPR050515">
    <property type="entry name" value="Beta-lactam/transpept"/>
</dbReference>
<dbReference type="PANTHER" id="PTHR30627:SF24">
    <property type="entry name" value="PENICILLIN-BINDING PROTEIN 4B"/>
    <property type="match status" value="1"/>
</dbReference>
<dbReference type="GO" id="GO:0071555">
    <property type="term" value="P:cell wall organization"/>
    <property type="evidence" value="ECO:0007669"/>
    <property type="project" value="TreeGrafter"/>
</dbReference>
<feature type="domain" description="Penicillin-binding protein transpeptidase" evidence="4">
    <location>
        <begin position="246"/>
        <end position="524"/>
    </location>
</feature>
<accession>A0A1H6FNW2</accession>
<dbReference type="InterPro" id="IPR012338">
    <property type="entry name" value="Beta-lactam/transpept-like"/>
</dbReference>
<evidence type="ECO:0000259" key="5">
    <source>
        <dbReference type="Pfam" id="PF03717"/>
    </source>
</evidence>
<dbReference type="Proteomes" id="UP000222056">
    <property type="component" value="Unassembled WGS sequence"/>
</dbReference>
<name>A0A1H6FNW2_THEAL</name>
<dbReference type="InterPro" id="IPR036138">
    <property type="entry name" value="PBP_dimer_sf"/>
</dbReference>
<evidence type="ECO:0000313" key="7">
    <source>
        <dbReference type="Proteomes" id="UP000222056"/>
    </source>
</evidence>
<comment type="subcellular location">
    <subcellularLocation>
        <location evidence="1">Membrane</location>
    </subcellularLocation>
</comment>
<dbReference type="GO" id="GO:0008658">
    <property type="term" value="F:penicillin binding"/>
    <property type="evidence" value="ECO:0007669"/>
    <property type="project" value="InterPro"/>
</dbReference>
<gene>
    <name evidence="6" type="ORF">SAMN02745716_1145</name>
</gene>
<dbReference type="InterPro" id="IPR001460">
    <property type="entry name" value="PCN-bd_Tpept"/>
</dbReference>
<dbReference type="AlphaFoldDB" id="A0A1H6FNW2"/>
<feature type="domain" description="Penicillin-binding protein dimerisation" evidence="5">
    <location>
        <begin position="144"/>
        <end position="205"/>
    </location>
</feature>
<dbReference type="PANTHER" id="PTHR30627">
    <property type="entry name" value="PEPTIDOGLYCAN D,D-TRANSPEPTIDASE"/>
    <property type="match status" value="1"/>
</dbReference>
<keyword evidence="7" id="KW-1185">Reference proteome</keyword>
<dbReference type="GO" id="GO:0005886">
    <property type="term" value="C:plasma membrane"/>
    <property type="evidence" value="ECO:0007669"/>
    <property type="project" value="TreeGrafter"/>
</dbReference>
<dbReference type="Gene3D" id="3.40.710.10">
    <property type="entry name" value="DD-peptidase/beta-lactamase superfamily"/>
    <property type="match status" value="1"/>
</dbReference>
<keyword evidence="6" id="KW-0131">Cell cycle</keyword>
<protein>
    <submittedName>
        <fullName evidence="6">Cell division protein FtsI/penicillin-binding protein 2</fullName>
    </submittedName>
</protein>
<dbReference type="InterPro" id="IPR005311">
    <property type="entry name" value="PBP_dimer"/>
</dbReference>
<evidence type="ECO:0000313" key="6">
    <source>
        <dbReference type="EMBL" id="SEH12597.1"/>
    </source>
</evidence>
<dbReference type="SUPFAM" id="SSF56601">
    <property type="entry name" value="beta-lactamase/transpeptidase-like"/>
    <property type="match status" value="1"/>
</dbReference>
<evidence type="ECO:0000256" key="1">
    <source>
        <dbReference type="ARBA" id="ARBA00004370"/>
    </source>
</evidence>
<keyword evidence="3" id="KW-0472">Membrane</keyword>
<dbReference type="GO" id="GO:0071972">
    <property type="term" value="F:peptidoglycan L,D-transpeptidase activity"/>
    <property type="evidence" value="ECO:0007669"/>
    <property type="project" value="TreeGrafter"/>
</dbReference>
<dbReference type="Pfam" id="PF03717">
    <property type="entry name" value="PBP_dimer"/>
    <property type="match status" value="1"/>
</dbReference>
<dbReference type="GO" id="GO:0051301">
    <property type="term" value="P:cell division"/>
    <property type="evidence" value="ECO:0007669"/>
    <property type="project" value="UniProtKB-KW"/>
</dbReference>
<dbReference type="EMBL" id="FNWJ01000001">
    <property type="protein sequence ID" value="SEH12597.1"/>
    <property type="molecule type" value="Genomic_DNA"/>
</dbReference>